<evidence type="ECO:0000313" key="4">
    <source>
        <dbReference type="EMBL" id="KAJ6437794.1"/>
    </source>
</evidence>
<dbReference type="Gene3D" id="3.40.50.150">
    <property type="entry name" value="Vaccinia Virus protein VP39"/>
    <property type="match status" value="1"/>
</dbReference>
<feature type="compositionally biased region" description="Polar residues" evidence="2">
    <location>
        <begin position="7"/>
        <end position="17"/>
    </location>
</feature>
<dbReference type="PANTHER" id="PTHR43317">
    <property type="entry name" value="THERMOSPERMINE SYNTHASE ACAULIS5"/>
    <property type="match status" value="1"/>
</dbReference>
<evidence type="ECO:0008006" key="6">
    <source>
        <dbReference type="Google" id="ProtNLM"/>
    </source>
</evidence>
<evidence type="ECO:0000256" key="2">
    <source>
        <dbReference type="SAM" id="MobiDB-lite"/>
    </source>
</evidence>
<protein>
    <recommendedName>
        <fullName evidence="6">Spermine/spermidine synthase</fullName>
    </recommendedName>
</protein>
<evidence type="ECO:0000256" key="3">
    <source>
        <dbReference type="SAM" id="Phobius"/>
    </source>
</evidence>
<gene>
    <name evidence="4" type="ORF">O9K51_09622</name>
</gene>
<feature type="region of interest" description="Disordered" evidence="2">
    <location>
        <begin position="1"/>
        <end position="56"/>
    </location>
</feature>
<dbReference type="PANTHER" id="PTHR43317:SF1">
    <property type="entry name" value="THERMOSPERMINE SYNTHASE ACAULIS5"/>
    <property type="match status" value="1"/>
</dbReference>
<dbReference type="InterPro" id="IPR029063">
    <property type="entry name" value="SAM-dependent_MTases_sf"/>
</dbReference>
<dbReference type="FunFam" id="3.40.50.150:FF:000288">
    <property type="entry name" value="Spermine/spermidine synthase, putative"/>
    <property type="match status" value="1"/>
</dbReference>
<evidence type="ECO:0000256" key="1">
    <source>
        <dbReference type="ARBA" id="ARBA00023115"/>
    </source>
</evidence>
<dbReference type="AlphaFoldDB" id="A0AB34FGH4"/>
<feature type="transmembrane region" description="Helical" evidence="3">
    <location>
        <begin position="152"/>
        <end position="171"/>
    </location>
</feature>
<keyword evidence="3" id="KW-1133">Transmembrane helix</keyword>
<keyword evidence="3" id="KW-0472">Membrane</keyword>
<dbReference type="Proteomes" id="UP001163105">
    <property type="component" value="Unassembled WGS sequence"/>
</dbReference>
<dbReference type="EMBL" id="JAQHRD010000010">
    <property type="protein sequence ID" value="KAJ6437794.1"/>
    <property type="molecule type" value="Genomic_DNA"/>
</dbReference>
<accession>A0AB34FGH4</accession>
<name>A0AB34FGH4_9HYPO</name>
<feature type="transmembrane region" description="Helical" evidence="3">
    <location>
        <begin position="87"/>
        <end position="106"/>
    </location>
</feature>
<dbReference type="GO" id="GO:0006596">
    <property type="term" value="P:polyamine biosynthetic process"/>
    <property type="evidence" value="ECO:0007669"/>
    <property type="project" value="UniProtKB-KW"/>
</dbReference>
<evidence type="ECO:0000313" key="5">
    <source>
        <dbReference type="Proteomes" id="UP001163105"/>
    </source>
</evidence>
<dbReference type="NCBIfam" id="NF037959">
    <property type="entry name" value="MFS_SpdSyn"/>
    <property type="match status" value="1"/>
</dbReference>
<dbReference type="Pfam" id="PF01564">
    <property type="entry name" value="Spermine_synth"/>
    <property type="match status" value="1"/>
</dbReference>
<reference evidence="4" key="1">
    <citation type="submission" date="2023-01" db="EMBL/GenBank/DDBJ databases">
        <title>The growth and conidiation of Purpureocillium lavendulum are regulated by nitrogen source and histone H3K14 acetylation.</title>
        <authorList>
            <person name="Tang P."/>
            <person name="Han J."/>
            <person name="Zhang C."/>
            <person name="Tang P."/>
            <person name="Qi F."/>
            <person name="Zhang K."/>
            <person name="Liang L."/>
        </authorList>
    </citation>
    <scope>NUCLEOTIDE SEQUENCE</scope>
    <source>
        <strain evidence="4">YMF1.00683</strain>
    </source>
</reference>
<dbReference type="SUPFAM" id="SSF53335">
    <property type="entry name" value="S-adenosyl-L-methionine-dependent methyltransferases"/>
    <property type="match status" value="1"/>
</dbReference>
<keyword evidence="1" id="KW-0620">Polyamine biosynthesis</keyword>
<keyword evidence="5" id="KW-1185">Reference proteome</keyword>
<comment type="caution">
    <text evidence="4">The sequence shown here is derived from an EMBL/GenBank/DDBJ whole genome shotgun (WGS) entry which is preliminary data.</text>
</comment>
<keyword evidence="3" id="KW-0812">Transmembrane</keyword>
<sequence>MTALQFVLSSSTHLASSTPPPSPDAMARPASKSSPSKGGGGDDNDHNSNSDNNDVDALTPQRFERELKDLAAKARSDTWAGRAREQLVVYARAAVLLALLGVYANVSQLNLSPVYGAIPASIWHSKLLMTGCFVGWAGNVALRPRLAGVGGAARALPLVALYAPALQFFLFRLSGRLGAQWGPVLTEALTLFPLAVLTAAAVADDLEAARLTMLPGFVADAAPGLGSWGLLKLVEQRAGDHLRAHMGSVVVYTRVGLELLLGLAYAASAPSRFLVYAVPPLLHTLVANPHVASPAAWDGLVSGMMSENWLLIDRRESLTGYISVVQSMREGFRALRCDHSLLGGNWVHSSGGEVSEPIYGVFAMLEAVRLAESEKPVADKDAHALVVGLGVGTTPSAFVTHGINTTVVEIDPVVHELAVKFFELKENNPPVIADAVSYTASLAASAPETYDYIVHDVFTGGAEPVDLFTLEFFQGLGTLLKPDGIVAINYAGDLSLPPPKLIYRTIKHVFPTCRIFRESPRDAEAAKGAAPDFTNLVIFCKKTSGPLRFRAPTVSDYLQSPARQEFLHLKHEVPQEELLAGDDASVLSRNDTSAVVKWHQTSALGHWAIMRSALPDMIWEQW</sequence>
<feature type="transmembrane region" description="Helical" evidence="3">
    <location>
        <begin position="127"/>
        <end position="146"/>
    </location>
</feature>
<feature type="transmembrane region" description="Helical" evidence="3">
    <location>
        <begin position="183"/>
        <end position="203"/>
    </location>
</feature>
<organism evidence="4 5">
    <name type="scientific">Purpureocillium lavendulum</name>
    <dbReference type="NCBI Taxonomy" id="1247861"/>
    <lineage>
        <taxon>Eukaryota</taxon>
        <taxon>Fungi</taxon>
        <taxon>Dikarya</taxon>
        <taxon>Ascomycota</taxon>
        <taxon>Pezizomycotina</taxon>
        <taxon>Sordariomycetes</taxon>
        <taxon>Hypocreomycetidae</taxon>
        <taxon>Hypocreales</taxon>
        <taxon>Ophiocordycipitaceae</taxon>
        <taxon>Purpureocillium</taxon>
    </lineage>
</organism>
<proteinExistence type="predicted"/>
<dbReference type="GO" id="GO:0010487">
    <property type="term" value="F:thermospermine synthase activity"/>
    <property type="evidence" value="ECO:0007669"/>
    <property type="project" value="TreeGrafter"/>
</dbReference>